<name>A0A1L7N9E8_PSEPU</name>
<dbReference type="PANTHER" id="PTHR48079:SF6">
    <property type="entry name" value="NAD(P)-BINDING DOMAIN-CONTAINING PROTEIN-RELATED"/>
    <property type="match status" value="1"/>
</dbReference>
<dbReference type="GO" id="GO:0005737">
    <property type="term" value="C:cytoplasm"/>
    <property type="evidence" value="ECO:0007669"/>
    <property type="project" value="TreeGrafter"/>
</dbReference>
<dbReference type="SMART" id="SM00822">
    <property type="entry name" value="PKS_KR"/>
    <property type="match status" value="1"/>
</dbReference>
<organism evidence="3 4">
    <name type="scientific">Pseudomonas putida</name>
    <name type="common">Arthrobacter siderocapsulatus</name>
    <dbReference type="NCBI Taxonomy" id="303"/>
    <lineage>
        <taxon>Bacteria</taxon>
        <taxon>Pseudomonadati</taxon>
        <taxon>Pseudomonadota</taxon>
        <taxon>Gammaproteobacteria</taxon>
        <taxon>Pseudomonadales</taxon>
        <taxon>Pseudomonadaceae</taxon>
        <taxon>Pseudomonas</taxon>
    </lineage>
</organism>
<dbReference type="GO" id="GO:0004029">
    <property type="term" value="F:aldehyde dehydrogenase (NAD+) activity"/>
    <property type="evidence" value="ECO:0007669"/>
    <property type="project" value="TreeGrafter"/>
</dbReference>
<dbReference type="InterPro" id="IPR051783">
    <property type="entry name" value="NAD(P)-dependent_oxidoreduct"/>
</dbReference>
<dbReference type="EMBL" id="AP015029">
    <property type="protein sequence ID" value="BAW22085.1"/>
    <property type="molecule type" value="Genomic_DNA"/>
</dbReference>
<dbReference type="InterPro" id="IPR001509">
    <property type="entry name" value="Epimerase_deHydtase"/>
</dbReference>
<evidence type="ECO:0000256" key="1">
    <source>
        <dbReference type="ARBA" id="ARBA00006484"/>
    </source>
</evidence>
<dbReference type="CDD" id="cd05232">
    <property type="entry name" value="UDP_G4E_4_SDR_e"/>
    <property type="match status" value="1"/>
</dbReference>
<evidence type="ECO:0000259" key="2">
    <source>
        <dbReference type="SMART" id="SM00822"/>
    </source>
</evidence>
<accession>A0A1L7N9E8</accession>
<dbReference type="Proteomes" id="UP000218731">
    <property type="component" value="Chromosome 1"/>
</dbReference>
<dbReference type="InterPro" id="IPR057326">
    <property type="entry name" value="KR_dom"/>
</dbReference>
<dbReference type="PANTHER" id="PTHR48079">
    <property type="entry name" value="PROTEIN YEEZ"/>
    <property type="match status" value="1"/>
</dbReference>
<dbReference type="Pfam" id="PF01370">
    <property type="entry name" value="Epimerase"/>
    <property type="match status" value="1"/>
</dbReference>
<dbReference type="RefSeq" id="WP_095117097.1">
    <property type="nucleotide sequence ID" value="NZ_AP015029.1"/>
</dbReference>
<reference evidence="3 4" key="1">
    <citation type="submission" date="2015-11" db="EMBL/GenBank/DDBJ databases">
        <title>Complete genome sequencing of a biphenyl-degrading bacterium, Pseudomonas putida KF715 (=NBRC110667).</title>
        <authorList>
            <person name="Suenaga H."/>
            <person name="Fujihara N."/>
            <person name="Watanabe T."/>
            <person name="Hirose J."/>
            <person name="Kimura N."/>
            <person name="Yamazoe A."/>
            <person name="Hosoyama A."/>
            <person name="Shimodaira J."/>
            <person name="Furukawa K."/>
        </authorList>
    </citation>
    <scope>NUCLEOTIDE SEQUENCE [LARGE SCALE GENOMIC DNA]</scope>
    <source>
        <strain evidence="3 4">KF715</strain>
    </source>
</reference>
<protein>
    <submittedName>
        <fullName evidence="3">NAD-dependent dehydratase</fullName>
    </submittedName>
</protein>
<evidence type="ECO:0000313" key="4">
    <source>
        <dbReference type="Proteomes" id="UP000218731"/>
    </source>
</evidence>
<sequence>MERRTILVTGASGFVGSAVCSRLATMGSFATRAALRGTGRGDTTGVQVVTVSDLAATTDWAPALAGVSVVVHAAARVHVMKETAADSLAEFRRINVEGTLNLARQAAAAGVRRFIFISSVKVNGEASQPGRPLCADDAPAPQDAYGVSKHEAEQGLRQLAAATGMEVVVIRPVLVYGPGVKANFRSMMRCVQRGLPLPFGAVDNRRSLVSLANLVDLIITCIDHPGAANQTFLASDGEDVSLAYLLRALGRALGRPARLLPVSSALLHWAARLIGRQDLAQRLLGSLQVDIDKNRQLLGWRPPYTLEQGLNMAARSFLENRRV</sequence>
<evidence type="ECO:0000313" key="3">
    <source>
        <dbReference type="EMBL" id="BAW22085.1"/>
    </source>
</evidence>
<dbReference type="AlphaFoldDB" id="A0A1L7N9E8"/>
<dbReference type="InterPro" id="IPR036291">
    <property type="entry name" value="NAD(P)-bd_dom_sf"/>
</dbReference>
<comment type="similarity">
    <text evidence="1">Belongs to the short-chain dehydrogenases/reductases (SDR) family.</text>
</comment>
<proteinExistence type="inferred from homology"/>
<gene>
    <name evidence="3" type="ORF">KF715C_ch15120</name>
</gene>
<dbReference type="SUPFAM" id="SSF51735">
    <property type="entry name" value="NAD(P)-binding Rossmann-fold domains"/>
    <property type="match status" value="1"/>
</dbReference>
<dbReference type="Gene3D" id="3.40.50.720">
    <property type="entry name" value="NAD(P)-binding Rossmann-like Domain"/>
    <property type="match status" value="1"/>
</dbReference>
<feature type="domain" description="Ketoreductase" evidence="2">
    <location>
        <begin position="4"/>
        <end position="144"/>
    </location>
</feature>